<dbReference type="EMBL" id="BFEA01000014">
    <property type="protein sequence ID" value="GBG60804.1"/>
    <property type="molecule type" value="Genomic_DNA"/>
</dbReference>
<feature type="compositionally biased region" description="Basic and acidic residues" evidence="1">
    <location>
        <begin position="96"/>
        <end position="107"/>
    </location>
</feature>
<dbReference type="InterPro" id="IPR036397">
    <property type="entry name" value="RNaseH_sf"/>
</dbReference>
<dbReference type="Gene3D" id="3.30.420.10">
    <property type="entry name" value="Ribonuclease H-like superfamily/Ribonuclease H"/>
    <property type="match status" value="1"/>
</dbReference>
<organism evidence="3 4">
    <name type="scientific">Chara braunii</name>
    <name type="common">Braun's stonewort</name>
    <dbReference type="NCBI Taxonomy" id="69332"/>
    <lineage>
        <taxon>Eukaryota</taxon>
        <taxon>Viridiplantae</taxon>
        <taxon>Streptophyta</taxon>
        <taxon>Charophyceae</taxon>
        <taxon>Charales</taxon>
        <taxon>Characeae</taxon>
        <taxon>Chara</taxon>
    </lineage>
</organism>
<accession>A0A388JSK9</accession>
<dbReference type="InterPro" id="IPR012337">
    <property type="entry name" value="RNaseH-like_sf"/>
</dbReference>
<feature type="compositionally biased region" description="Acidic residues" evidence="1">
    <location>
        <begin position="108"/>
        <end position="128"/>
    </location>
</feature>
<gene>
    <name evidence="3" type="ORF">CBR_g12542</name>
</gene>
<dbReference type="SUPFAM" id="SSF53098">
    <property type="entry name" value="Ribonuclease H-like"/>
    <property type="match status" value="1"/>
</dbReference>
<dbReference type="AlphaFoldDB" id="A0A388JSK9"/>
<dbReference type="Gramene" id="GBG60804">
    <property type="protein sequence ID" value="GBG60804"/>
    <property type="gene ID" value="CBR_g12542"/>
</dbReference>
<comment type="caution">
    <text evidence="3">The sequence shown here is derived from an EMBL/GenBank/DDBJ whole genome shotgun (WGS) entry which is preliminary data.</text>
</comment>
<dbReference type="GO" id="GO:0003676">
    <property type="term" value="F:nucleic acid binding"/>
    <property type="evidence" value="ECO:0007669"/>
    <property type="project" value="InterPro"/>
</dbReference>
<feature type="domain" description="Integrase catalytic" evidence="2">
    <location>
        <begin position="1"/>
        <end position="98"/>
    </location>
</feature>
<dbReference type="PROSITE" id="PS50994">
    <property type="entry name" value="INTEGRASE"/>
    <property type="match status" value="1"/>
</dbReference>
<reference evidence="3 4" key="1">
    <citation type="journal article" date="2018" name="Cell">
        <title>The Chara Genome: Secondary Complexity and Implications for Plant Terrestrialization.</title>
        <authorList>
            <person name="Nishiyama T."/>
            <person name="Sakayama H."/>
            <person name="Vries J.D."/>
            <person name="Buschmann H."/>
            <person name="Saint-Marcoux D."/>
            <person name="Ullrich K.K."/>
            <person name="Haas F.B."/>
            <person name="Vanderstraeten L."/>
            <person name="Becker D."/>
            <person name="Lang D."/>
            <person name="Vosolsobe S."/>
            <person name="Rombauts S."/>
            <person name="Wilhelmsson P.K.I."/>
            <person name="Janitza P."/>
            <person name="Kern R."/>
            <person name="Heyl A."/>
            <person name="Rumpler F."/>
            <person name="Villalobos L.I.A.C."/>
            <person name="Clay J.M."/>
            <person name="Skokan R."/>
            <person name="Toyoda A."/>
            <person name="Suzuki Y."/>
            <person name="Kagoshima H."/>
            <person name="Schijlen E."/>
            <person name="Tajeshwar N."/>
            <person name="Catarino B."/>
            <person name="Hetherington A.J."/>
            <person name="Saltykova A."/>
            <person name="Bonnot C."/>
            <person name="Breuninger H."/>
            <person name="Symeonidi A."/>
            <person name="Radhakrishnan G.V."/>
            <person name="Van Nieuwerburgh F."/>
            <person name="Deforce D."/>
            <person name="Chang C."/>
            <person name="Karol K.G."/>
            <person name="Hedrich R."/>
            <person name="Ulvskov P."/>
            <person name="Glockner G."/>
            <person name="Delwiche C.F."/>
            <person name="Petrasek J."/>
            <person name="Van de Peer Y."/>
            <person name="Friml J."/>
            <person name="Beilby M."/>
            <person name="Dolan L."/>
            <person name="Kohara Y."/>
            <person name="Sugano S."/>
            <person name="Fujiyama A."/>
            <person name="Delaux P.-M."/>
            <person name="Quint M."/>
            <person name="TheiBen G."/>
            <person name="Hagemann M."/>
            <person name="Harholt J."/>
            <person name="Dunand C."/>
            <person name="Zachgo S."/>
            <person name="Langdale J."/>
            <person name="Maumus F."/>
            <person name="Straeten D.V.D."/>
            <person name="Gould S.B."/>
            <person name="Rensing S.A."/>
        </authorList>
    </citation>
    <scope>NUCLEOTIDE SEQUENCE [LARGE SCALE GENOMIC DNA]</scope>
    <source>
        <strain evidence="3 4">S276</strain>
    </source>
</reference>
<evidence type="ECO:0000313" key="3">
    <source>
        <dbReference type="EMBL" id="GBG60804.1"/>
    </source>
</evidence>
<protein>
    <recommendedName>
        <fullName evidence="2">Integrase catalytic domain-containing protein</fullName>
    </recommendedName>
</protein>
<feature type="compositionally biased region" description="Acidic residues" evidence="1">
    <location>
        <begin position="63"/>
        <end position="77"/>
    </location>
</feature>
<dbReference type="Proteomes" id="UP000265515">
    <property type="component" value="Unassembled WGS sequence"/>
</dbReference>
<feature type="compositionally biased region" description="Basic residues" evidence="1">
    <location>
        <begin position="182"/>
        <end position="205"/>
    </location>
</feature>
<keyword evidence="4" id="KW-1185">Reference proteome</keyword>
<proteinExistence type="predicted"/>
<sequence length="205" mass="22688">MPRDTEEILTDNGAEFRGEVLRSLVLHGVSIRNTAPHMSQSNGLVENANRVIKTALQQTNEKAEEEEEEAAEEEIEEGDHLQYTEGEETPEEEESEAKSDDLDYRESEDAESEEASSDREESEEEEGGSGESSGPDELSREERKAVAQRKRATAEGKRPIEEAGGPPPQLLQGDPTLNPKTATRRGREKWGRHGRGIGKAVPPKK</sequence>
<feature type="compositionally biased region" description="Acidic residues" evidence="1">
    <location>
        <begin position="85"/>
        <end position="95"/>
    </location>
</feature>
<feature type="compositionally biased region" description="Basic and acidic residues" evidence="1">
    <location>
        <begin position="152"/>
        <end position="161"/>
    </location>
</feature>
<dbReference type="GO" id="GO:0015074">
    <property type="term" value="P:DNA integration"/>
    <property type="evidence" value="ECO:0007669"/>
    <property type="project" value="InterPro"/>
</dbReference>
<evidence type="ECO:0000259" key="2">
    <source>
        <dbReference type="PROSITE" id="PS50994"/>
    </source>
</evidence>
<name>A0A388JSK9_CHABU</name>
<dbReference type="InterPro" id="IPR001584">
    <property type="entry name" value="Integrase_cat-core"/>
</dbReference>
<feature type="region of interest" description="Disordered" evidence="1">
    <location>
        <begin position="55"/>
        <end position="205"/>
    </location>
</feature>
<evidence type="ECO:0000256" key="1">
    <source>
        <dbReference type="SAM" id="MobiDB-lite"/>
    </source>
</evidence>
<evidence type="ECO:0000313" key="4">
    <source>
        <dbReference type="Proteomes" id="UP000265515"/>
    </source>
</evidence>